<protein>
    <submittedName>
        <fullName evidence="1">Uncharacterized protein</fullName>
    </submittedName>
</protein>
<proteinExistence type="predicted"/>
<evidence type="ECO:0000313" key="2">
    <source>
        <dbReference type="Proteomes" id="UP001163324"/>
    </source>
</evidence>
<keyword evidence="2" id="KW-1185">Reference proteome</keyword>
<gene>
    <name evidence="1" type="ORF">N3K66_004102</name>
</gene>
<sequence length="563" mass="61979">MLNTYGLLVPVACYGAVANAFAPALHRDVFRMNELAAQGLNSDGTPMKISTTYGLTSDIIKSAKVPETPIPEERVSLPLDHFGGDGRTYENQFWVSDVAYKEGGPVFIYDGGEGDIAGSVDFRLANETSFFKQLVDEFGGIGIAWQHRYYGDSSPVNISLDTPTSDFQWLTSEQALADLPAFAANFSRDGIDFDLTPSGTPWVFVGGSYPGMRAAFSRDQYPDTFFASFASSAPVEARNDMSIYFDPIPKGLNKWGWGNCSADITAAVKHIDTLLDDESTAGDLKVQFLGRNADKNTNAAFADALATIFNSWQSYGVDGGEFGLRYFCDFVETDPKTNKTAPAEGWAQSRGGQYVVDRWASWPAFVKLVDSTYEIDCEGPGKKASAEPECKLGLPFTDPATISWTYQYCTQWGFLQSSNLGDHQLISKHNSLEHQHDICHTQFSDASAADHVPDWPADEATNKVFGGWELRPSNVYWSGGEFDPWRTLSPLSDQPDAPKPEMVQVAPKCGEQTAPGQIFGYVMEDACHCFDFRTYFEGGAVSRKYFVDALKSWLPCFKGGDKQ</sequence>
<name>A0ACC0V1Q3_9HYPO</name>
<organism evidence="1 2">
    <name type="scientific">Trichothecium roseum</name>
    <dbReference type="NCBI Taxonomy" id="47278"/>
    <lineage>
        <taxon>Eukaryota</taxon>
        <taxon>Fungi</taxon>
        <taxon>Dikarya</taxon>
        <taxon>Ascomycota</taxon>
        <taxon>Pezizomycotina</taxon>
        <taxon>Sordariomycetes</taxon>
        <taxon>Hypocreomycetidae</taxon>
        <taxon>Hypocreales</taxon>
        <taxon>Hypocreales incertae sedis</taxon>
        <taxon>Trichothecium</taxon>
    </lineage>
</organism>
<reference evidence="1" key="1">
    <citation type="submission" date="2022-10" db="EMBL/GenBank/DDBJ databases">
        <title>Complete Genome of Trichothecium roseum strain YXFP-22015, a Plant Pathogen Isolated from Citrus.</title>
        <authorList>
            <person name="Wang Y."/>
            <person name="Zhu L."/>
        </authorList>
    </citation>
    <scope>NUCLEOTIDE SEQUENCE</scope>
    <source>
        <strain evidence="1">YXFP-22015</strain>
    </source>
</reference>
<evidence type="ECO:0000313" key="1">
    <source>
        <dbReference type="EMBL" id="KAI9899840.1"/>
    </source>
</evidence>
<dbReference type="EMBL" id="CM047943">
    <property type="protein sequence ID" value="KAI9899840.1"/>
    <property type="molecule type" value="Genomic_DNA"/>
</dbReference>
<accession>A0ACC0V1Q3</accession>
<dbReference type="Proteomes" id="UP001163324">
    <property type="component" value="Chromosome 4"/>
</dbReference>
<comment type="caution">
    <text evidence="1">The sequence shown here is derived from an EMBL/GenBank/DDBJ whole genome shotgun (WGS) entry which is preliminary data.</text>
</comment>